<evidence type="ECO:0000256" key="1">
    <source>
        <dbReference type="SAM" id="MobiDB-lite"/>
    </source>
</evidence>
<reference evidence="3" key="1">
    <citation type="submission" date="2021-01" db="EMBL/GenBank/DDBJ databases">
        <authorList>
            <person name="Corre E."/>
            <person name="Pelletier E."/>
            <person name="Niang G."/>
            <person name="Scheremetjew M."/>
            <person name="Finn R."/>
            <person name="Kale V."/>
            <person name="Holt S."/>
            <person name="Cochrane G."/>
            <person name="Meng A."/>
            <person name="Brown T."/>
            <person name="Cohen L."/>
        </authorList>
    </citation>
    <scope>NUCLEOTIDE SEQUENCE</scope>
    <source>
        <strain evidence="3">RCC856</strain>
    </source>
</reference>
<evidence type="ECO:0000256" key="2">
    <source>
        <dbReference type="SAM" id="Phobius"/>
    </source>
</evidence>
<evidence type="ECO:0000313" key="3">
    <source>
        <dbReference type="EMBL" id="CAE0014720.1"/>
    </source>
</evidence>
<feature type="region of interest" description="Disordered" evidence="1">
    <location>
        <begin position="83"/>
        <end position="117"/>
    </location>
</feature>
<feature type="transmembrane region" description="Helical" evidence="2">
    <location>
        <begin position="40"/>
        <end position="73"/>
    </location>
</feature>
<proteinExistence type="predicted"/>
<keyword evidence="2" id="KW-0812">Transmembrane</keyword>
<organism evidence="3">
    <name type="scientific">Chloropicon laureae</name>
    <dbReference type="NCBI Taxonomy" id="464258"/>
    <lineage>
        <taxon>Eukaryota</taxon>
        <taxon>Viridiplantae</taxon>
        <taxon>Chlorophyta</taxon>
        <taxon>Chloropicophyceae</taxon>
        <taxon>Chloropicales</taxon>
        <taxon>Chloropicaceae</taxon>
        <taxon>Chloropicon</taxon>
    </lineage>
</organism>
<name>A0A7S2Z034_9CHLO</name>
<protein>
    <submittedName>
        <fullName evidence="3">Uncharacterized protein</fullName>
    </submittedName>
</protein>
<keyword evidence="2" id="KW-0472">Membrane</keyword>
<accession>A0A7S2Z034</accession>
<gene>
    <name evidence="3" type="ORF">CLAU1311_LOCUS2241</name>
</gene>
<keyword evidence="2" id="KW-1133">Transmembrane helix</keyword>
<sequence>MMPMSDAKSYTPALIKSRKKSSCNDAPTANSSAYVGLDMLAFFCLLGFALATAACLSFLACLLACLLAAGAAAKSLAKHTPYRPLQMKTKRPARFAENANARPVSQSRKARCPPLSP</sequence>
<dbReference type="EMBL" id="HBHU01003448">
    <property type="protein sequence ID" value="CAE0014720.1"/>
    <property type="molecule type" value="Transcribed_RNA"/>
</dbReference>
<dbReference type="AlphaFoldDB" id="A0A7S2Z034"/>